<dbReference type="EMBL" id="MU865052">
    <property type="protein sequence ID" value="KAK4458925.1"/>
    <property type="molecule type" value="Genomic_DNA"/>
</dbReference>
<evidence type="ECO:0000313" key="3">
    <source>
        <dbReference type="Proteomes" id="UP001321749"/>
    </source>
</evidence>
<feature type="compositionally biased region" description="Basic and acidic residues" evidence="1">
    <location>
        <begin position="149"/>
        <end position="185"/>
    </location>
</feature>
<feature type="region of interest" description="Disordered" evidence="1">
    <location>
        <begin position="1"/>
        <end position="133"/>
    </location>
</feature>
<gene>
    <name evidence="2" type="ORF">QBC42DRAFT_209210</name>
</gene>
<protein>
    <submittedName>
        <fullName evidence="2">Uncharacterized protein</fullName>
    </submittedName>
</protein>
<feature type="compositionally biased region" description="Low complexity" evidence="1">
    <location>
        <begin position="11"/>
        <end position="33"/>
    </location>
</feature>
<feature type="compositionally biased region" description="Low complexity" evidence="1">
    <location>
        <begin position="56"/>
        <end position="72"/>
    </location>
</feature>
<dbReference type="AlphaFoldDB" id="A0AAV9HFT0"/>
<name>A0AAV9HFT0_9PEZI</name>
<feature type="region of interest" description="Disordered" evidence="1">
    <location>
        <begin position="145"/>
        <end position="193"/>
    </location>
</feature>
<accession>A0AAV9HFT0</accession>
<comment type="caution">
    <text evidence="2">The sequence shown here is derived from an EMBL/GenBank/DDBJ whole genome shotgun (WGS) entry which is preliminary data.</text>
</comment>
<dbReference type="Proteomes" id="UP001321749">
    <property type="component" value="Unassembled WGS sequence"/>
</dbReference>
<reference evidence="2" key="1">
    <citation type="journal article" date="2023" name="Mol. Phylogenet. Evol.">
        <title>Genome-scale phylogeny and comparative genomics of the fungal order Sordariales.</title>
        <authorList>
            <person name="Hensen N."/>
            <person name="Bonometti L."/>
            <person name="Westerberg I."/>
            <person name="Brannstrom I.O."/>
            <person name="Guillou S."/>
            <person name="Cros-Aarteil S."/>
            <person name="Calhoun S."/>
            <person name="Haridas S."/>
            <person name="Kuo A."/>
            <person name="Mondo S."/>
            <person name="Pangilinan J."/>
            <person name="Riley R."/>
            <person name="LaButti K."/>
            <person name="Andreopoulos B."/>
            <person name="Lipzen A."/>
            <person name="Chen C."/>
            <person name="Yan M."/>
            <person name="Daum C."/>
            <person name="Ng V."/>
            <person name="Clum A."/>
            <person name="Steindorff A."/>
            <person name="Ohm R.A."/>
            <person name="Martin F."/>
            <person name="Silar P."/>
            <person name="Natvig D.O."/>
            <person name="Lalanne C."/>
            <person name="Gautier V."/>
            <person name="Ament-Velasquez S.L."/>
            <person name="Kruys A."/>
            <person name="Hutchinson M.I."/>
            <person name="Powell A.J."/>
            <person name="Barry K."/>
            <person name="Miller A.N."/>
            <person name="Grigoriev I.V."/>
            <person name="Debuchy R."/>
            <person name="Gladieux P."/>
            <person name="Hiltunen Thoren M."/>
            <person name="Johannesson H."/>
        </authorList>
    </citation>
    <scope>NUCLEOTIDE SEQUENCE</scope>
    <source>
        <strain evidence="2">PSN324</strain>
    </source>
</reference>
<sequence length="193" mass="20380">MASNSTPADELTSSVTKLSLKTTAIDTTTPRAKAPAKKKSAPVADSWEDEAGSDNESPVSPSEPEETPISTTFAGGTNAPPPTPLSPVGKNQPFSPSALNAPGVFNSLPSFDGPGGPSGGSVTPARRPEKTDAVARRMIAAGLGLRAPRATEEQKAYDRAIREKEKKKREEEKEAARKKEEEAIKAKQAVWDD</sequence>
<evidence type="ECO:0000313" key="2">
    <source>
        <dbReference type="EMBL" id="KAK4458925.1"/>
    </source>
</evidence>
<keyword evidence="3" id="KW-1185">Reference proteome</keyword>
<proteinExistence type="predicted"/>
<reference evidence="2" key="2">
    <citation type="submission" date="2023-06" db="EMBL/GenBank/DDBJ databases">
        <authorList>
            <consortium name="Lawrence Berkeley National Laboratory"/>
            <person name="Mondo S.J."/>
            <person name="Hensen N."/>
            <person name="Bonometti L."/>
            <person name="Westerberg I."/>
            <person name="Brannstrom I.O."/>
            <person name="Guillou S."/>
            <person name="Cros-Aarteil S."/>
            <person name="Calhoun S."/>
            <person name="Haridas S."/>
            <person name="Kuo A."/>
            <person name="Pangilinan J."/>
            <person name="Riley R."/>
            <person name="Labutti K."/>
            <person name="Andreopoulos B."/>
            <person name="Lipzen A."/>
            <person name="Chen C."/>
            <person name="Yanf M."/>
            <person name="Daum C."/>
            <person name="Ng V."/>
            <person name="Clum A."/>
            <person name="Steindorff A."/>
            <person name="Ohm R."/>
            <person name="Martin F."/>
            <person name="Silar P."/>
            <person name="Natvig D."/>
            <person name="Lalanne C."/>
            <person name="Gautier V."/>
            <person name="Ament-Velasquez S.L."/>
            <person name="Kruys A."/>
            <person name="Hutchinson M.I."/>
            <person name="Powell A.J."/>
            <person name="Barry K."/>
            <person name="Miller A.N."/>
            <person name="Grigoriev I.V."/>
            <person name="Debuchy R."/>
            <person name="Gladieux P."/>
            <person name="Thoren M.H."/>
            <person name="Johannesson H."/>
        </authorList>
    </citation>
    <scope>NUCLEOTIDE SEQUENCE</scope>
    <source>
        <strain evidence="2">PSN324</strain>
    </source>
</reference>
<evidence type="ECO:0000256" key="1">
    <source>
        <dbReference type="SAM" id="MobiDB-lite"/>
    </source>
</evidence>
<organism evidence="2 3">
    <name type="scientific">Cladorrhinum samala</name>
    <dbReference type="NCBI Taxonomy" id="585594"/>
    <lineage>
        <taxon>Eukaryota</taxon>
        <taxon>Fungi</taxon>
        <taxon>Dikarya</taxon>
        <taxon>Ascomycota</taxon>
        <taxon>Pezizomycotina</taxon>
        <taxon>Sordariomycetes</taxon>
        <taxon>Sordariomycetidae</taxon>
        <taxon>Sordariales</taxon>
        <taxon>Podosporaceae</taxon>
        <taxon>Cladorrhinum</taxon>
    </lineage>
</organism>